<accession>A0ABN9Q4B1</accession>
<comment type="caution">
    <text evidence="4">The sequence shown here is derived from an EMBL/GenBank/DDBJ whole genome shotgun (WGS) entry which is preliminary data.</text>
</comment>
<reference evidence="4" key="1">
    <citation type="submission" date="2023-10" db="EMBL/GenBank/DDBJ databases">
        <authorList>
            <person name="Chen Y."/>
            <person name="Shah S."/>
            <person name="Dougan E. K."/>
            <person name="Thang M."/>
            <person name="Chan C."/>
        </authorList>
    </citation>
    <scope>NUCLEOTIDE SEQUENCE [LARGE SCALE GENOMIC DNA]</scope>
</reference>
<gene>
    <name evidence="4" type="ORF">PCOR1329_LOCUS7647</name>
</gene>
<dbReference type="SUPFAM" id="SSF57492">
    <property type="entry name" value="Trefoil"/>
    <property type="match status" value="1"/>
</dbReference>
<sequence length="129" mass="13929">MADALDAVMTVVRFAAVPSRLECGHSGISAADCRARGCTWAEAHERPDHGLRAPACQRHAPARKVVAVTFVWGKKWARLIPRFAAWAMRLAMGVVIVPPAPWATPAAPRVRLLRGRLAAPHRASPAGTR</sequence>
<dbReference type="EMBL" id="CAUYUJ010002080">
    <property type="protein sequence ID" value="CAK0799100.1"/>
    <property type="molecule type" value="Genomic_DNA"/>
</dbReference>
<protein>
    <recommendedName>
        <fullName evidence="3">P-type domain-containing protein</fullName>
    </recommendedName>
</protein>
<dbReference type="Proteomes" id="UP001189429">
    <property type="component" value="Unassembled WGS sequence"/>
</dbReference>
<keyword evidence="5" id="KW-1185">Reference proteome</keyword>
<dbReference type="CDD" id="cd00111">
    <property type="entry name" value="Trefoil"/>
    <property type="match status" value="1"/>
</dbReference>
<evidence type="ECO:0000256" key="1">
    <source>
        <dbReference type="ARBA" id="ARBA00023157"/>
    </source>
</evidence>
<comment type="caution">
    <text evidence="2">Lacks conserved residue(s) required for the propagation of feature annotation.</text>
</comment>
<evidence type="ECO:0000313" key="5">
    <source>
        <dbReference type="Proteomes" id="UP001189429"/>
    </source>
</evidence>
<feature type="disulfide bond" evidence="2">
    <location>
        <begin position="23"/>
        <end position="38"/>
    </location>
</feature>
<dbReference type="Pfam" id="PF00088">
    <property type="entry name" value="Trefoil"/>
    <property type="match status" value="1"/>
</dbReference>
<evidence type="ECO:0000259" key="3">
    <source>
        <dbReference type="PROSITE" id="PS51448"/>
    </source>
</evidence>
<dbReference type="PROSITE" id="PS51448">
    <property type="entry name" value="P_TREFOIL_2"/>
    <property type="match status" value="1"/>
</dbReference>
<evidence type="ECO:0000256" key="2">
    <source>
        <dbReference type="PROSITE-ProRule" id="PRU00779"/>
    </source>
</evidence>
<name>A0ABN9Q4B1_9DINO</name>
<dbReference type="InterPro" id="IPR044913">
    <property type="entry name" value="P_trefoil_dom_sf"/>
</dbReference>
<evidence type="ECO:0000313" key="4">
    <source>
        <dbReference type="EMBL" id="CAK0799100.1"/>
    </source>
</evidence>
<dbReference type="Gene3D" id="4.10.110.10">
    <property type="entry name" value="Spasmolytic Protein, domain 1"/>
    <property type="match status" value="1"/>
</dbReference>
<proteinExistence type="predicted"/>
<feature type="domain" description="P-type" evidence="3">
    <location>
        <begin position="10"/>
        <end position="60"/>
    </location>
</feature>
<keyword evidence="1 2" id="KW-1015">Disulfide bond</keyword>
<organism evidence="4 5">
    <name type="scientific">Prorocentrum cordatum</name>
    <dbReference type="NCBI Taxonomy" id="2364126"/>
    <lineage>
        <taxon>Eukaryota</taxon>
        <taxon>Sar</taxon>
        <taxon>Alveolata</taxon>
        <taxon>Dinophyceae</taxon>
        <taxon>Prorocentrales</taxon>
        <taxon>Prorocentraceae</taxon>
        <taxon>Prorocentrum</taxon>
    </lineage>
</organism>
<dbReference type="InterPro" id="IPR000519">
    <property type="entry name" value="P_trefoil_dom"/>
</dbReference>